<gene>
    <name evidence="1" type="ORF">MILVUS5_LOCUS19004</name>
</gene>
<comment type="caution">
    <text evidence="1">The sequence shown here is derived from an EMBL/GenBank/DDBJ whole genome shotgun (WGS) entry which is preliminary data.</text>
</comment>
<keyword evidence="2" id="KW-1185">Reference proteome</keyword>
<protein>
    <submittedName>
        <fullName evidence="1">Uncharacterized protein</fullName>
    </submittedName>
</protein>
<dbReference type="Proteomes" id="UP001177021">
    <property type="component" value="Unassembled WGS sequence"/>
</dbReference>
<name>A0ACB0K4U2_TRIPR</name>
<evidence type="ECO:0000313" key="2">
    <source>
        <dbReference type="Proteomes" id="UP001177021"/>
    </source>
</evidence>
<proteinExistence type="predicted"/>
<sequence length="582" mass="65244">MDTPNSKQYYKEEMDMTYLVSNDRVDRHGKIADKRTTGGWKATPFIIVNEVIERLAFFAIAVNITTYLVAEMHQSIPDAVTHVTDWIGAAYVLTLLGAFLADAYLGRFRTIVVFSAIYAVGMVLLTVSASFDTLRPQTGKKASNYQVSFLYGALGLIALGTGGIKPCVSSFGADQFDEGDEKEVQMKYSFFNWFYFAINMGAILGITLLVYIQDKLGWSWGFGIPTVTTILSIVVLAAGVRYYRFQKPMGSPFTRFLQVIVVSIKKHRRGVLVQNETSLYEVETTYSDIIGARKLPHTRQYRFFDKAAVIAEKDTISNRWCLCTVTQVEEFKSFIKVLPIWASTIALAISFSQMSTFFLTQANVMNRKLGNNFEIPVGSIPVFGAINGLILVPFYEKFIIPFLRKFTGHHRGITSLQRMGVGLFISIFAMASAALIEKIRREHYPKKNSMSVFWLLPQFFLIGAAEVFTYVGQLEFFYDEATDGTKSISSALFLSEIGIGGWLSTALVKIIIATTGGQEKGWLRNNLNNSKLDLFFWILAGINAINFLVYLMVAKFHKGKGSAVRDEIMVELEFSNGQQTQA</sequence>
<reference evidence="1" key="1">
    <citation type="submission" date="2023-10" db="EMBL/GenBank/DDBJ databases">
        <authorList>
            <person name="Rodriguez Cubillos JULIANA M."/>
            <person name="De Vega J."/>
        </authorList>
    </citation>
    <scope>NUCLEOTIDE SEQUENCE</scope>
</reference>
<evidence type="ECO:0000313" key="1">
    <source>
        <dbReference type="EMBL" id="CAJ2651353.1"/>
    </source>
</evidence>
<accession>A0ACB0K4U2</accession>
<organism evidence="1 2">
    <name type="scientific">Trifolium pratense</name>
    <name type="common">Red clover</name>
    <dbReference type="NCBI Taxonomy" id="57577"/>
    <lineage>
        <taxon>Eukaryota</taxon>
        <taxon>Viridiplantae</taxon>
        <taxon>Streptophyta</taxon>
        <taxon>Embryophyta</taxon>
        <taxon>Tracheophyta</taxon>
        <taxon>Spermatophyta</taxon>
        <taxon>Magnoliopsida</taxon>
        <taxon>eudicotyledons</taxon>
        <taxon>Gunneridae</taxon>
        <taxon>Pentapetalae</taxon>
        <taxon>rosids</taxon>
        <taxon>fabids</taxon>
        <taxon>Fabales</taxon>
        <taxon>Fabaceae</taxon>
        <taxon>Papilionoideae</taxon>
        <taxon>50 kb inversion clade</taxon>
        <taxon>NPAAA clade</taxon>
        <taxon>Hologalegina</taxon>
        <taxon>IRL clade</taxon>
        <taxon>Trifolieae</taxon>
        <taxon>Trifolium</taxon>
    </lineage>
</organism>
<dbReference type="EMBL" id="CASHSV030000132">
    <property type="protein sequence ID" value="CAJ2651353.1"/>
    <property type="molecule type" value="Genomic_DNA"/>
</dbReference>